<reference evidence="2 3" key="1">
    <citation type="submission" date="2014-06" db="EMBL/GenBank/DDBJ databases">
        <title>Evolutionary Origins and Diversification of the Mycorrhizal Mutualists.</title>
        <authorList>
            <consortium name="DOE Joint Genome Institute"/>
            <consortium name="Mycorrhizal Genomics Consortium"/>
            <person name="Kohler A."/>
            <person name="Kuo A."/>
            <person name="Nagy L.G."/>
            <person name="Floudas D."/>
            <person name="Copeland A."/>
            <person name="Barry K.W."/>
            <person name="Cichocki N."/>
            <person name="Veneault-Fourrey C."/>
            <person name="LaButti K."/>
            <person name="Lindquist E.A."/>
            <person name="Lipzen A."/>
            <person name="Lundell T."/>
            <person name="Morin E."/>
            <person name="Murat C."/>
            <person name="Riley R."/>
            <person name="Ohm R."/>
            <person name="Sun H."/>
            <person name="Tunlid A."/>
            <person name="Henrissat B."/>
            <person name="Grigoriev I.V."/>
            <person name="Hibbett D.S."/>
            <person name="Martin F."/>
        </authorList>
    </citation>
    <scope>NUCLEOTIDE SEQUENCE [LARGE SCALE GENOMIC DNA]</scope>
    <source>
        <strain evidence="2 3">FD-325 SS-3</strain>
    </source>
</reference>
<dbReference type="Proteomes" id="UP000053263">
    <property type="component" value="Unassembled WGS sequence"/>
</dbReference>
<keyword evidence="3" id="KW-1185">Reference proteome</keyword>
<dbReference type="AlphaFoldDB" id="A0A0C9T0K4"/>
<feature type="region of interest" description="Disordered" evidence="1">
    <location>
        <begin position="1"/>
        <end position="20"/>
    </location>
</feature>
<organism evidence="2 3">
    <name type="scientific">Plicaturopsis crispa FD-325 SS-3</name>
    <dbReference type="NCBI Taxonomy" id="944288"/>
    <lineage>
        <taxon>Eukaryota</taxon>
        <taxon>Fungi</taxon>
        <taxon>Dikarya</taxon>
        <taxon>Basidiomycota</taxon>
        <taxon>Agaricomycotina</taxon>
        <taxon>Agaricomycetes</taxon>
        <taxon>Agaricomycetidae</taxon>
        <taxon>Amylocorticiales</taxon>
        <taxon>Amylocorticiaceae</taxon>
        <taxon>Plicatura</taxon>
        <taxon>Plicaturopsis crispa</taxon>
    </lineage>
</organism>
<dbReference type="EMBL" id="KN832823">
    <property type="protein sequence ID" value="KII82639.1"/>
    <property type="molecule type" value="Genomic_DNA"/>
</dbReference>
<accession>A0A0C9T0K4</accession>
<evidence type="ECO:0000313" key="2">
    <source>
        <dbReference type="EMBL" id="KII82639.1"/>
    </source>
</evidence>
<name>A0A0C9T0K4_PLICR</name>
<gene>
    <name evidence="2" type="ORF">PLICRDRAFT_181225</name>
</gene>
<evidence type="ECO:0000313" key="3">
    <source>
        <dbReference type="Proteomes" id="UP000053263"/>
    </source>
</evidence>
<sequence length="281" mass="31470">MSHIRPLSNPRLSPAETDCRTVSTSDAIEFSTFGPISHSSAYSTSSNSTSSSSSPSLARRLVKFISPAAPIIVPILRVVMMKPTPLPTFRTDARPSLSDRIRSILSRGVKRHSTSSSETLSTTSRENPSLWSHPFTKPLVIWISHFVTTSSSPGHDNCRYVSTFKVVEKINERYMMLCGAEVYGQKIGVGDRVEGLSHRVKTPGRIRRVYRYTRDHIIYVWRVEKLGGSFIVDILLAVPIHDCRLSILDRIVYRLGLWALPTQTFTFAPPGYQLTPHNSRA</sequence>
<evidence type="ECO:0000256" key="1">
    <source>
        <dbReference type="SAM" id="MobiDB-lite"/>
    </source>
</evidence>
<feature type="region of interest" description="Disordered" evidence="1">
    <location>
        <begin position="108"/>
        <end position="128"/>
    </location>
</feature>
<proteinExistence type="predicted"/>
<dbReference type="HOGENOM" id="CLU_966823_0_0_1"/>
<protein>
    <submittedName>
        <fullName evidence="2">Uncharacterized protein</fullName>
    </submittedName>
</protein>
<feature type="compositionally biased region" description="Low complexity" evidence="1">
    <location>
        <begin position="114"/>
        <end position="124"/>
    </location>
</feature>